<dbReference type="Proteomes" id="UP000410492">
    <property type="component" value="Unassembled WGS sequence"/>
</dbReference>
<dbReference type="Gene3D" id="1.10.150.130">
    <property type="match status" value="1"/>
</dbReference>
<sequence length="337" mass="37954">SDSDTETSDSDATSSSSQPSSDAEESKKDTNIADISEELAVRWSSYLSQGVDKETWKKLLESSPIPGNCTMLQGPMLNCEVQAMLSPVELKKDSFLHDLQGNLGKGIGILGTIITDMMAKNPTFHFKKLEGRYNQETVEDDLVKQARGGETSSDQRVSLEKRHQGLQEREQNTESPLEETTPAMAANYPGCSSFVRQIYTRKGITGDTIDVLLASLSPSTWKQYNCTFSKWWSFCSGNREHIFSPDTSQVLAFLEKEFKRGANYNTLNTHRSALNFICDVGKCELVERFMKGVFKIKPTFPRYDEIWDPLPVLTFAENLSPLQKLTLKNLHSNWLYC</sequence>
<feature type="region of interest" description="Disordered" evidence="2">
    <location>
        <begin position="1"/>
        <end position="32"/>
    </location>
</feature>
<organism evidence="3 4">
    <name type="scientific">Callosobruchus maculatus</name>
    <name type="common">Southern cowpea weevil</name>
    <name type="synonym">Pulse bruchid</name>
    <dbReference type="NCBI Taxonomy" id="64391"/>
    <lineage>
        <taxon>Eukaryota</taxon>
        <taxon>Metazoa</taxon>
        <taxon>Ecdysozoa</taxon>
        <taxon>Arthropoda</taxon>
        <taxon>Hexapoda</taxon>
        <taxon>Insecta</taxon>
        <taxon>Pterygota</taxon>
        <taxon>Neoptera</taxon>
        <taxon>Endopterygota</taxon>
        <taxon>Coleoptera</taxon>
        <taxon>Polyphaga</taxon>
        <taxon>Cucujiformia</taxon>
        <taxon>Chrysomeloidea</taxon>
        <taxon>Chrysomelidae</taxon>
        <taxon>Bruchinae</taxon>
        <taxon>Bruchini</taxon>
        <taxon>Callosobruchus</taxon>
    </lineage>
</organism>
<evidence type="ECO:0000313" key="4">
    <source>
        <dbReference type="Proteomes" id="UP000410492"/>
    </source>
</evidence>
<reference evidence="3 4" key="1">
    <citation type="submission" date="2019-01" db="EMBL/GenBank/DDBJ databases">
        <authorList>
            <person name="Sayadi A."/>
        </authorList>
    </citation>
    <scope>NUCLEOTIDE SEQUENCE [LARGE SCALE GENOMIC DNA]</scope>
</reference>
<accession>A0A653CJC6</accession>
<dbReference type="AlphaFoldDB" id="A0A653CJC6"/>
<name>A0A653CJC6_CALMS</name>
<keyword evidence="1" id="KW-0238">DNA-binding</keyword>
<dbReference type="GO" id="GO:0003677">
    <property type="term" value="F:DNA binding"/>
    <property type="evidence" value="ECO:0007669"/>
    <property type="project" value="UniProtKB-KW"/>
</dbReference>
<dbReference type="SUPFAM" id="SSF47823">
    <property type="entry name" value="lambda integrase-like, N-terminal domain"/>
    <property type="match status" value="1"/>
</dbReference>
<evidence type="ECO:0000313" key="3">
    <source>
        <dbReference type="EMBL" id="VEN47414.1"/>
    </source>
</evidence>
<gene>
    <name evidence="3" type="ORF">CALMAC_LOCUS9191</name>
</gene>
<proteinExistence type="predicted"/>
<evidence type="ECO:0000256" key="2">
    <source>
        <dbReference type="SAM" id="MobiDB-lite"/>
    </source>
</evidence>
<dbReference type="PANTHER" id="PTHR35617">
    <property type="entry name" value="PHAGE_INTEGRASE DOMAIN-CONTAINING PROTEIN"/>
    <property type="match status" value="1"/>
</dbReference>
<feature type="non-terminal residue" evidence="3">
    <location>
        <position position="1"/>
    </location>
</feature>
<keyword evidence="4" id="KW-1185">Reference proteome</keyword>
<dbReference type="PANTHER" id="PTHR35617:SF3">
    <property type="entry name" value="CORE-BINDING (CB) DOMAIN-CONTAINING PROTEIN"/>
    <property type="match status" value="1"/>
</dbReference>
<feature type="compositionally biased region" description="Low complexity" evidence="2">
    <location>
        <begin position="10"/>
        <end position="21"/>
    </location>
</feature>
<dbReference type="OrthoDB" id="6769862at2759"/>
<protein>
    <submittedName>
        <fullName evidence="3">Uncharacterized protein</fullName>
    </submittedName>
</protein>
<evidence type="ECO:0000256" key="1">
    <source>
        <dbReference type="ARBA" id="ARBA00023125"/>
    </source>
</evidence>
<dbReference type="EMBL" id="CAACVG010007868">
    <property type="protein sequence ID" value="VEN47414.1"/>
    <property type="molecule type" value="Genomic_DNA"/>
</dbReference>
<feature type="compositionally biased region" description="Basic and acidic residues" evidence="2">
    <location>
        <begin position="157"/>
        <end position="172"/>
    </location>
</feature>
<dbReference type="InterPro" id="IPR010998">
    <property type="entry name" value="Integrase_recombinase_N"/>
</dbReference>
<feature type="region of interest" description="Disordered" evidence="2">
    <location>
        <begin position="144"/>
        <end position="178"/>
    </location>
</feature>